<reference evidence="2 3" key="1">
    <citation type="submission" date="2016-10" db="EMBL/GenBank/DDBJ databases">
        <authorList>
            <person name="de Groot N.N."/>
        </authorList>
    </citation>
    <scope>NUCLEOTIDE SEQUENCE [LARGE SCALE GENOMIC DNA]</scope>
    <source>
        <strain evidence="2 3">DSM 43019</strain>
    </source>
</reference>
<dbReference type="RefSeq" id="WP_177320137.1">
    <property type="nucleotide sequence ID" value="NZ_BOMT01000108.1"/>
</dbReference>
<gene>
    <name evidence="2" type="ORF">SAMN05421541_12724</name>
</gene>
<feature type="region of interest" description="Disordered" evidence="1">
    <location>
        <begin position="1"/>
        <end position="24"/>
    </location>
</feature>
<evidence type="ECO:0000256" key="1">
    <source>
        <dbReference type="SAM" id="MobiDB-lite"/>
    </source>
</evidence>
<name>A0A1I2M715_9ACTN</name>
<evidence type="ECO:0000313" key="3">
    <source>
        <dbReference type="Proteomes" id="UP000199645"/>
    </source>
</evidence>
<sequence length="46" mass="4988">MRNATPSVGGRGIVHLREPDDDDADTAAEFEDAWRAAVPPDPDRTP</sequence>
<accession>A0A1I2M715</accession>
<organism evidence="2 3">
    <name type="scientific">Actinoplanes philippinensis</name>
    <dbReference type="NCBI Taxonomy" id="35752"/>
    <lineage>
        <taxon>Bacteria</taxon>
        <taxon>Bacillati</taxon>
        <taxon>Actinomycetota</taxon>
        <taxon>Actinomycetes</taxon>
        <taxon>Micromonosporales</taxon>
        <taxon>Micromonosporaceae</taxon>
        <taxon>Actinoplanes</taxon>
    </lineage>
</organism>
<dbReference type="EMBL" id="FONV01000027">
    <property type="protein sequence ID" value="SFF87283.1"/>
    <property type="molecule type" value="Genomic_DNA"/>
</dbReference>
<dbReference type="Proteomes" id="UP000199645">
    <property type="component" value="Unassembled WGS sequence"/>
</dbReference>
<dbReference type="AlphaFoldDB" id="A0A1I2M715"/>
<proteinExistence type="predicted"/>
<keyword evidence="3" id="KW-1185">Reference proteome</keyword>
<evidence type="ECO:0000313" key="2">
    <source>
        <dbReference type="EMBL" id="SFF87283.1"/>
    </source>
</evidence>
<protein>
    <submittedName>
        <fullName evidence="2">Uncharacterized protein</fullName>
    </submittedName>
</protein>
<dbReference type="STRING" id="35752.SAMN05421541_12724"/>